<feature type="region of interest" description="Disordered" evidence="1">
    <location>
        <begin position="160"/>
        <end position="188"/>
    </location>
</feature>
<dbReference type="EMBL" id="MHKB01000002">
    <property type="protein sequence ID" value="OGY80016.1"/>
    <property type="molecule type" value="Genomic_DNA"/>
</dbReference>
<proteinExistence type="predicted"/>
<organism evidence="2 3">
    <name type="scientific">Candidatus Kerfeldbacteria bacterium RIFCSPHIGHO2_02_FULL_42_14</name>
    <dbReference type="NCBI Taxonomy" id="1798540"/>
    <lineage>
        <taxon>Bacteria</taxon>
        <taxon>Candidatus Kerfeldiibacteriota</taxon>
    </lineage>
</organism>
<dbReference type="STRING" id="1798540.A3B74_05160"/>
<accession>A0A1G2AU47</accession>
<comment type="caution">
    <text evidence="2">The sequence shown here is derived from an EMBL/GenBank/DDBJ whole genome shotgun (WGS) entry which is preliminary data.</text>
</comment>
<name>A0A1G2AU47_9BACT</name>
<evidence type="ECO:0000256" key="1">
    <source>
        <dbReference type="SAM" id="MobiDB-lite"/>
    </source>
</evidence>
<dbReference type="Proteomes" id="UP000177165">
    <property type="component" value="Unassembled WGS sequence"/>
</dbReference>
<gene>
    <name evidence="2" type="ORF">A3B74_05160</name>
</gene>
<evidence type="ECO:0000313" key="2">
    <source>
        <dbReference type="EMBL" id="OGY80016.1"/>
    </source>
</evidence>
<feature type="compositionally biased region" description="Polar residues" evidence="1">
    <location>
        <begin position="173"/>
        <end position="188"/>
    </location>
</feature>
<protein>
    <submittedName>
        <fullName evidence="2">Uncharacterized protein</fullName>
    </submittedName>
</protein>
<sequence>MKKRDWHLIILFTASLLLGILIGMTLATVKSSAADNEVEHLKAARSAGDGESQISWSCTVGNVELKITPSTIKFVNRQALNVWVHIFLKTGDKDDNWALIAKFHLGNPMQKTRIGSLGNPQQFVQLDQVIGLRKLASGDVLWIQVETFEQKTQKLFKRILPSEPRTKREKPTDATSTSFLGNAQTALE</sequence>
<reference evidence="2 3" key="1">
    <citation type="journal article" date="2016" name="Nat. Commun.">
        <title>Thousands of microbial genomes shed light on interconnected biogeochemical processes in an aquifer system.</title>
        <authorList>
            <person name="Anantharaman K."/>
            <person name="Brown C.T."/>
            <person name="Hug L.A."/>
            <person name="Sharon I."/>
            <person name="Castelle C.J."/>
            <person name="Probst A.J."/>
            <person name="Thomas B.C."/>
            <person name="Singh A."/>
            <person name="Wilkins M.J."/>
            <person name="Karaoz U."/>
            <person name="Brodie E.L."/>
            <person name="Williams K.H."/>
            <person name="Hubbard S.S."/>
            <person name="Banfield J.F."/>
        </authorList>
    </citation>
    <scope>NUCLEOTIDE SEQUENCE [LARGE SCALE GENOMIC DNA]</scope>
</reference>
<evidence type="ECO:0000313" key="3">
    <source>
        <dbReference type="Proteomes" id="UP000177165"/>
    </source>
</evidence>
<dbReference type="AlphaFoldDB" id="A0A1G2AU47"/>